<dbReference type="GO" id="GO:0046872">
    <property type="term" value="F:metal ion binding"/>
    <property type="evidence" value="ECO:0007669"/>
    <property type="project" value="UniProtKB-KW"/>
</dbReference>
<dbReference type="PANTHER" id="PTHR35889:SF3">
    <property type="entry name" value="F-BOX DOMAIN-CONTAINING PROTEIN"/>
    <property type="match status" value="1"/>
</dbReference>
<dbReference type="GO" id="GO:0009055">
    <property type="term" value="F:electron transfer activity"/>
    <property type="evidence" value="ECO:0007669"/>
    <property type="project" value="InterPro"/>
</dbReference>
<protein>
    <recommendedName>
        <fullName evidence="7">Cytochrome c domain-containing protein</fullName>
    </recommendedName>
</protein>
<keyword evidence="6" id="KW-0732">Signal</keyword>
<gene>
    <name evidence="8" type="ORF">NT2_11_00380</name>
</gene>
<dbReference type="Proteomes" id="UP000016568">
    <property type="component" value="Unassembled WGS sequence"/>
</dbReference>
<dbReference type="OrthoDB" id="9809746at2"/>
<dbReference type="RefSeq" id="WP_021691548.1">
    <property type="nucleotide sequence ID" value="NZ_BASZ01000011.1"/>
</dbReference>
<feature type="domain" description="Cytochrome c" evidence="7">
    <location>
        <begin position="35"/>
        <end position="145"/>
    </location>
</feature>
<dbReference type="eggNOG" id="COG2010">
    <property type="taxonomic scope" value="Bacteria"/>
</dbReference>
<feature type="signal peptide" evidence="6">
    <location>
        <begin position="1"/>
        <end position="18"/>
    </location>
</feature>
<dbReference type="SUPFAM" id="SSF46626">
    <property type="entry name" value="Cytochrome c"/>
    <property type="match status" value="1"/>
</dbReference>
<organism evidence="8 9">
    <name type="scientific">Caenibius tardaugens NBRC 16725</name>
    <dbReference type="NCBI Taxonomy" id="1219035"/>
    <lineage>
        <taxon>Bacteria</taxon>
        <taxon>Pseudomonadati</taxon>
        <taxon>Pseudomonadota</taxon>
        <taxon>Alphaproteobacteria</taxon>
        <taxon>Sphingomonadales</taxon>
        <taxon>Erythrobacteraceae</taxon>
        <taxon>Caenibius</taxon>
    </lineage>
</organism>
<evidence type="ECO:0000256" key="5">
    <source>
        <dbReference type="SAM" id="MobiDB-lite"/>
    </source>
</evidence>
<dbReference type="AlphaFoldDB" id="U2YP91"/>
<proteinExistence type="predicted"/>
<dbReference type="InterPro" id="IPR009056">
    <property type="entry name" value="Cyt_c-like_dom"/>
</dbReference>
<dbReference type="PANTHER" id="PTHR35889">
    <property type="entry name" value="CYCLOINULO-OLIGOSACCHARIDE FRUCTANOTRANSFERASE-RELATED"/>
    <property type="match status" value="1"/>
</dbReference>
<keyword evidence="1 4" id="KW-0349">Heme</keyword>
<dbReference type="GO" id="GO:0020037">
    <property type="term" value="F:heme binding"/>
    <property type="evidence" value="ECO:0007669"/>
    <property type="project" value="InterPro"/>
</dbReference>
<dbReference type="PROSITE" id="PS51007">
    <property type="entry name" value="CYTC"/>
    <property type="match status" value="1"/>
</dbReference>
<evidence type="ECO:0000256" key="3">
    <source>
        <dbReference type="ARBA" id="ARBA00023004"/>
    </source>
</evidence>
<dbReference type="InterPro" id="IPR036909">
    <property type="entry name" value="Cyt_c-like_dom_sf"/>
</dbReference>
<evidence type="ECO:0000256" key="4">
    <source>
        <dbReference type="PROSITE-ProRule" id="PRU00433"/>
    </source>
</evidence>
<evidence type="ECO:0000313" key="9">
    <source>
        <dbReference type="Proteomes" id="UP000016568"/>
    </source>
</evidence>
<keyword evidence="2 4" id="KW-0479">Metal-binding</keyword>
<reference evidence="8 9" key="1">
    <citation type="submission" date="2013-09" db="EMBL/GenBank/DDBJ databases">
        <title>Whole genome shotgun sequence of Novosphingobium tardaugens NBRC 16725.</title>
        <authorList>
            <person name="Isaki S."/>
            <person name="Hosoyama A."/>
            <person name="Tsuchikane K."/>
            <person name="Katsumata H."/>
            <person name="Ando Y."/>
            <person name="Yamazaki S."/>
            <person name="Fujita N."/>
        </authorList>
    </citation>
    <scope>NUCLEOTIDE SEQUENCE [LARGE SCALE GENOMIC DNA]</scope>
    <source>
        <strain evidence="8 9">NBRC 16725</strain>
    </source>
</reference>
<evidence type="ECO:0000256" key="6">
    <source>
        <dbReference type="SAM" id="SignalP"/>
    </source>
</evidence>
<name>U2YP91_9SPHN</name>
<evidence type="ECO:0000313" key="8">
    <source>
        <dbReference type="EMBL" id="GAD50730.1"/>
    </source>
</evidence>
<evidence type="ECO:0000256" key="2">
    <source>
        <dbReference type="ARBA" id="ARBA00022723"/>
    </source>
</evidence>
<accession>U2YP91</accession>
<dbReference type="KEGG" id="ntd:EGO55_06805"/>
<evidence type="ECO:0000256" key="1">
    <source>
        <dbReference type="ARBA" id="ARBA00022617"/>
    </source>
</evidence>
<evidence type="ECO:0000259" key="7">
    <source>
        <dbReference type="PROSITE" id="PS51007"/>
    </source>
</evidence>
<feature type="region of interest" description="Disordered" evidence="5">
    <location>
        <begin position="19"/>
        <end position="38"/>
    </location>
</feature>
<dbReference type="PROSITE" id="PS51257">
    <property type="entry name" value="PROKAR_LIPOPROTEIN"/>
    <property type="match status" value="1"/>
</dbReference>
<keyword evidence="3 4" id="KW-0408">Iron</keyword>
<feature type="compositionally biased region" description="Polar residues" evidence="5">
    <location>
        <begin position="19"/>
        <end position="28"/>
    </location>
</feature>
<dbReference type="EMBL" id="BASZ01000011">
    <property type="protein sequence ID" value="GAD50730.1"/>
    <property type="molecule type" value="Genomic_DNA"/>
</dbReference>
<keyword evidence="9" id="KW-1185">Reference proteome</keyword>
<comment type="caution">
    <text evidence="8">The sequence shown here is derived from an EMBL/GenBank/DDBJ whole genome shotgun (WGS) entry which is preliminary data.</text>
</comment>
<feature type="chain" id="PRO_5030177788" description="Cytochrome c domain-containing protein" evidence="6">
    <location>
        <begin position="19"/>
        <end position="147"/>
    </location>
</feature>
<sequence length="147" mass="14881">MRRLFTAAAATLALTACSGTDSGGSAPSNGDAGTDATATAPSAFETDIAPIIATSCVTCHLTGQEAGNMALVPAKVRESLVDVPAVGAPGLQRVVPGDPDKSYLVMKLEGTQLEHGGTGARMPFGNPPLPAEQIAKIRQWIANGAKP</sequence>